<evidence type="ECO:0000256" key="2">
    <source>
        <dbReference type="ARBA" id="ARBA00023002"/>
    </source>
</evidence>
<evidence type="ECO:0000313" key="7">
    <source>
        <dbReference type="Proteomes" id="UP000253628"/>
    </source>
</evidence>
<evidence type="ECO:0000256" key="4">
    <source>
        <dbReference type="RuleBase" id="RU003345"/>
    </source>
</evidence>
<dbReference type="SUPFAM" id="SSF53720">
    <property type="entry name" value="ALDH-like"/>
    <property type="match status" value="1"/>
</dbReference>
<keyword evidence="7" id="KW-1185">Reference proteome</keyword>
<comment type="caution">
    <text evidence="6">The sequence shown here is derived from an EMBL/GenBank/DDBJ whole genome shotgun (WGS) entry which is preliminary data.</text>
</comment>
<dbReference type="InterPro" id="IPR016163">
    <property type="entry name" value="Ald_DH_C"/>
</dbReference>
<evidence type="ECO:0000256" key="1">
    <source>
        <dbReference type="ARBA" id="ARBA00009986"/>
    </source>
</evidence>
<evidence type="ECO:0000313" key="6">
    <source>
        <dbReference type="EMBL" id="RBP41798.1"/>
    </source>
</evidence>
<feature type="active site" evidence="3">
    <location>
        <position position="256"/>
    </location>
</feature>
<protein>
    <submittedName>
        <fullName evidence="6">Acyl-CoA reductase-like NAD-dependent aldehyde dehydrogenase</fullName>
    </submittedName>
</protein>
<dbReference type="GO" id="GO:0016620">
    <property type="term" value="F:oxidoreductase activity, acting on the aldehyde or oxo group of donors, NAD or NADP as acceptor"/>
    <property type="evidence" value="ECO:0007669"/>
    <property type="project" value="InterPro"/>
</dbReference>
<dbReference type="PANTHER" id="PTHR11699">
    <property type="entry name" value="ALDEHYDE DEHYDROGENASE-RELATED"/>
    <property type="match status" value="1"/>
</dbReference>
<dbReference type="Proteomes" id="UP000253628">
    <property type="component" value="Unassembled WGS sequence"/>
</dbReference>
<dbReference type="FunFam" id="3.40.605.10:FF:000007">
    <property type="entry name" value="NAD/NADP-dependent betaine aldehyde dehydrogenase"/>
    <property type="match status" value="1"/>
</dbReference>
<dbReference type="PROSITE" id="PS00687">
    <property type="entry name" value="ALDEHYDE_DEHYDR_GLU"/>
    <property type="match status" value="1"/>
</dbReference>
<organism evidence="6 7">
    <name type="scientific">Eoetvoesiella caeni</name>
    <dbReference type="NCBI Taxonomy" id="645616"/>
    <lineage>
        <taxon>Bacteria</taxon>
        <taxon>Pseudomonadati</taxon>
        <taxon>Pseudomonadota</taxon>
        <taxon>Betaproteobacteria</taxon>
        <taxon>Burkholderiales</taxon>
        <taxon>Alcaligenaceae</taxon>
        <taxon>Eoetvoesiella</taxon>
    </lineage>
</organism>
<dbReference type="Gene3D" id="3.40.309.10">
    <property type="entry name" value="Aldehyde Dehydrogenase, Chain A, domain 2"/>
    <property type="match status" value="1"/>
</dbReference>
<accession>A0A366HGQ7</accession>
<dbReference type="InterPro" id="IPR016161">
    <property type="entry name" value="Ald_DH/histidinol_DH"/>
</dbReference>
<dbReference type="InterPro" id="IPR015590">
    <property type="entry name" value="Aldehyde_DH_dom"/>
</dbReference>
<evidence type="ECO:0000259" key="5">
    <source>
        <dbReference type="Pfam" id="PF00171"/>
    </source>
</evidence>
<feature type="domain" description="Aldehyde dehydrogenase" evidence="5">
    <location>
        <begin position="28"/>
        <end position="480"/>
    </location>
</feature>
<evidence type="ECO:0000256" key="3">
    <source>
        <dbReference type="PROSITE-ProRule" id="PRU10007"/>
    </source>
</evidence>
<dbReference type="InterPro" id="IPR029510">
    <property type="entry name" value="Ald_DH_CS_GLU"/>
</dbReference>
<sequence length="487" mass="52801">MTTTTITTAKHYIDGRWTAAVNEPGQIGETLNPATSEVAARFCEGTIAEGQAAVAAAKKAFAQTPWRHSARVRADVLLDFAARLEAKKELIADWLVTVNGKLRREALGEIMAGVSELKYYAGLARNLFGRILEIEPGRYSSLDREPAGVAAIILPWNAPVTLLVRSLAPALAAGCSVVIKPAHQTSVVHNLVMECLVNDERVPPGIVNSVIESGADVARYLTESPDVDVLSFTGSSHVGKLIAQGAASSLKRLSLELGGKAPAIVFDDCDMEKTIAGIVGGGMVMAGQQCTCVARVLVAESIYEQFSQRLVQALKDLNVGFGDDPQSQMGCLIDMRSRDRIAALVEKAERQEKVLLKGEIPLGPLAKGAFIRPSLIEVEDLNSEYIQDELFGPLLVIERFSDEAQAIERGNATRYSLAASVWTQDGIRARRVASQLKFGTVWRNAHNRLFPEVETGGYGDSGYGKLHGLEGMNDFMQTKHFYFDVND</sequence>
<comment type="similarity">
    <text evidence="1 4">Belongs to the aldehyde dehydrogenase family.</text>
</comment>
<keyword evidence="2 4" id="KW-0560">Oxidoreductase</keyword>
<proteinExistence type="inferred from homology"/>
<dbReference type="RefSeq" id="WP_218951384.1">
    <property type="nucleotide sequence ID" value="NZ_JACCEU010000002.1"/>
</dbReference>
<dbReference type="Pfam" id="PF00171">
    <property type="entry name" value="Aldedh"/>
    <property type="match status" value="1"/>
</dbReference>
<dbReference type="Gene3D" id="3.40.605.10">
    <property type="entry name" value="Aldehyde Dehydrogenase, Chain A, domain 1"/>
    <property type="match status" value="1"/>
</dbReference>
<dbReference type="InterPro" id="IPR016162">
    <property type="entry name" value="Ald_DH_N"/>
</dbReference>
<gene>
    <name evidence="6" type="ORF">DFR37_102177</name>
</gene>
<dbReference type="AlphaFoldDB" id="A0A366HGQ7"/>
<name>A0A366HGQ7_9BURK</name>
<dbReference type="EMBL" id="QNRQ01000002">
    <property type="protein sequence ID" value="RBP41798.1"/>
    <property type="molecule type" value="Genomic_DNA"/>
</dbReference>
<reference evidence="6 7" key="1">
    <citation type="submission" date="2018-06" db="EMBL/GenBank/DDBJ databases">
        <title>Genomic Encyclopedia of Type Strains, Phase IV (KMG-IV): sequencing the most valuable type-strain genomes for metagenomic binning, comparative biology and taxonomic classification.</title>
        <authorList>
            <person name="Goeker M."/>
        </authorList>
    </citation>
    <scope>NUCLEOTIDE SEQUENCE [LARGE SCALE GENOMIC DNA]</scope>
    <source>
        <strain evidence="6 7">DSM 25520</strain>
    </source>
</reference>